<protein>
    <recommendedName>
        <fullName evidence="3 7">Exocyst complex component 2</fullName>
    </recommendedName>
</protein>
<keyword evidence="5 7" id="KW-0268">Exocytosis</keyword>
<accession>A0AAV5U286</accession>
<comment type="similarity">
    <text evidence="2 7">Belongs to the SEC5 family.</text>
</comment>
<dbReference type="PANTHER" id="PTHR13043">
    <property type="entry name" value="EXOCYST COMPLEX COMPONENT SEC5"/>
    <property type="match status" value="1"/>
</dbReference>
<organism evidence="11 12">
    <name type="scientific">Pristionchus entomophagus</name>
    <dbReference type="NCBI Taxonomy" id="358040"/>
    <lineage>
        <taxon>Eukaryota</taxon>
        <taxon>Metazoa</taxon>
        <taxon>Ecdysozoa</taxon>
        <taxon>Nematoda</taxon>
        <taxon>Chromadorea</taxon>
        <taxon>Rhabditida</taxon>
        <taxon>Rhabditina</taxon>
        <taxon>Diplogasteromorpha</taxon>
        <taxon>Diplogasteroidea</taxon>
        <taxon>Neodiplogasteridae</taxon>
        <taxon>Pristionchus</taxon>
    </lineage>
</organism>
<gene>
    <name evidence="11" type="ORF">PENTCL1PPCAC_22474</name>
</gene>
<evidence type="ECO:0000256" key="3">
    <source>
        <dbReference type="ARBA" id="ARBA00017526"/>
    </source>
</evidence>
<dbReference type="EMBL" id="BTSX01000005">
    <property type="protein sequence ID" value="GMT00300.1"/>
    <property type="molecule type" value="Genomic_DNA"/>
</dbReference>
<dbReference type="SUPFAM" id="SSF81296">
    <property type="entry name" value="E set domains"/>
    <property type="match status" value="1"/>
</dbReference>
<evidence type="ECO:0000259" key="10">
    <source>
        <dbReference type="Pfam" id="PF15469"/>
    </source>
</evidence>
<keyword evidence="12" id="KW-1185">Reference proteome</keyword>
<evidence type="ECO:0000256" key="4">
    <source>
        <dbReference type="ARBA" id="ARBA00022448"/>
    </source>
</evidence>
<comment type="function">
    <text evidence="1 7">Component of the exocyst complex involved in the docking of exocytic vesicles with fusion sites on the plasma membrane.</text>
</comment>
<evidence type="ECO:0000256" key="8">
    <source>
        <dbReference type="SAM" id="Coils"/>
    </source>
</evidence>
<evidence type="ECO:0000256" key="6">
    <source>
        <dbReference type="ARBA" id="ARBA00022927"/>
    </source>
</evidence>
<dbReference type="GO" id="GO:0015031">
    <property type="term" value="P:protein transport"/>
    <property type="evidence" value="ECO:0007669"/>
    <property type="project" value="UniProtKB-KW"/>
</dbReference>
<dbReference type="InterPro" id="IPR014756">
    <property type="entry name" value="Ig_E-set"/>
</dbReference>
<keyword evidence="4 7" id="KW-0813">Transport</keyword>
<evidence type="ECO:0000313" key="11">
    <source>
        <dbReference type="EMBL" id="GMT00300.1"/>
    </source>
</evidence>
<dbReference type="InterPro" id="IPR029175">
    <property type="entry name" value="EXOC2/Sec5"/>
</dbReference>
<feature type="domain" description="IPT/TIG" evidence="9">
    <location>
        <begin position="43"/>
        <end position="122"/>
    </location>
</feature>
<dbReference type="InterPro" id="IPR039481">
    <property type="entry name" value="EXOC2/Sec5_N_dom"/>
</dbReference>
<evidence type="ECO:0000256" key="2">
    <source>
        <dbReference type="ARBA" id="ARBA00010578"/>
    </source>
</evidence>
<feature type="domain" description="Exocyst complex component EXOC2/Sec5 N-terminal" evidence="10">
    <location>
        <begin position="165"/>
        <end position="852"/>
    </location>
</feature>
<proteinExistence type="inferred from homology"/>
<dbReference type="Pfam" id="PF15469">
    <property type="entry name" value="Sec5"/>
    <property type="match status" value="1"/>
</dbReference>
<evidence type="ECO:0000259" key="9">
    <source>
        <dbReference type="Pfam" id="PF01833"/>
    </source>
</evidence>
<reference evidence="11" key="1">
    <citation type="submission" date="2023-10" db="EMBL/GenBank/DDBJ databases">
        <title>Genome assembly of Pristionchus species.</title>
        <authorList>
            <person name="Yoshida K."/>
            <person name="Sommer R.J."/>
        </authorList>
    </citation>
    <scope>NUCLEOTIDE SEQUENCE</scope>
    <source>
        <strain evidence="11">RS0144</strain>
    </source>
</reference>
<evidence type="ECO:0000313" key="12">
    <source>
        <dbReference type="Proteomes" id="UP001432027"/>
    </source>
</evidence>
<evidence type="ECO:0000256" key="5">
    <source>
        <dbReference type="ARBA" id="ARBA00022483"/>
    </source>
</evidence>
<comment type="subunit">
    <text evidence="7">Component of the exocyst complex.</text>
</comment>
<dbReference type="Pfam" id="PF01833">
    <property type="entry name" value="TIG"/>
    <property type="match status" value="1"/>
</dbReference>
<evidence type="ECO:0000256" key="7">
    <source>
        <dbReference type="RuleBase" id="RU365069"/>
    </source>
</evidence>
<keyword evidence="8" id="KW-0175">Coiled coil</keyword>
<keyword evidence="6 7" id="KW-0653">Protein transport</keyword>
<dbReference type="GO" id="GO:0000145">
    <property type="term" value="C:exocyst"/>
    <property type="evidence" value="ECO:0007669"/>
    <property type="project" value="UniProtKB-UniRule"/>
</dbReference>
<evidence type="ECO:0000256" key="1">
    <source>
        <dbReference type="ARBA" id="ARBA00002660"/>
    </source>
</evidence>
<feature type="coiled-coil region" evidence="8">
    <location>
        <begin position="212"/>
        <end position="239"/>
    </location>
</feature>
<dbReference type="AlphaFoldDB" id="A0AAV5U286"/>
<dbReference type="GO" id="GO:0006887">
    <property type="term" value="P:exocytosis"/>
    <property type="evidence" value="ECO:0007669"/>
    <property type="project" value="UniProtKB-KW"/>
</dbReference>
<dbReference type="GO" id="GO:0006893">
    <property type="term" value="P:Golgi to plasma membrane transport"/>
    <property type="evidence" value="ECO:0007669"/>
    <property type="project" value="UniProtKB-UniRule"/>
</dbReference>
<dbReference type="PANTHER" id="PTHR13043:SF1">
    <property type="entry name" value="EXOCYST COMPLEX COMPONENT 2"/>
    <property type="match status" value="1"/>
</dbReference>
<dbReference type="InterPro" id="IPR013783">
    <property type="entry name" value="Ig-like_fold"/>
</dbReference>
<dbReference type="Gene3D" id="2.60.40.10">
    <property type="entry name" value="Immunoglobulins"/>
    <property type="match status" value="1"/>
</dbReference>
<sequence length="890" mass="100776">PRPLWCSHARTRLRCIAVRFVSIISFSLKELKSLKGMIDGGPPEISGLSPYEGLPGSQICIRGKNLGIDQNDVMMLQICGQDSLHTMKWVSSSKILARVGNANRGEGEVRMVTRSGGRASHTMKFRVFIKQVQPLEESAVWVDETKTVPGRETIRNVALVTEEIDALGLRPTKKMDQDILERQFGTATSGNLRMENFDPKFYLLENYFDVTLDQLREGITNLERAKVDQEKKNEEMHRAHLYSLINCVSTLANLHVQLEEHKGEMAVTKIIGNKVSLAREKAESVFKDVLARKDTADATRNALSVLTRFKFIFFLPKQIDENMAKGEYSTILNDYTRAKALFKGTEVTLFKEVMDAVDDKMLRLRDQLRRRLIDCPTSFEEQSKLIKYLKILDASSDPAWDCITSYHCWLENCLFELQDDHCKRAVEEEKQAERFQLTDSSSRRLFVSQLADFLLAKLQVFWKLANSYNIQDEHYRQRQEDINQMLTLTINLSSWLLLNALVPKTLTHEVRAQYSEQFAQWPPIPSGETKTLMVFSLKTLRKLICSLLDLQLSQQHVQPLIELCHTVRLSSISHSIVATIQLVFQLHTKENWALEYLEKGATKTMLPDLYENEISECVSNIREELSSSGFNGDIDMFTGEQSRETLIDLAVSLVYSIKKTMDELLNLRKGADGQVTPKRLLISICNLEYILGHSLKRIAHRLREASFKYTDVVYEKSRAKVLSYRGHLVEVYLSLRHSAVMPIVRSATYTMVPEEDVSDWAKELLMSVVLAQSELAVNAPQLASECIRALVGTSMQGVVTHLAQSPPRGETACAQCVIDLSAIEGALNPFLSLDTKTLLNAYRAEMVPVLDQGKLVRCISTMRSNMRVAMESLEAAGVEISGENADESDV</sequence>
<dbReference type="InterPro" id="IPR002909">
    <property type="entry name" value="IPT_dom"/>
</dbReference>
<dbReference type="Proteomes" id="UP001432027">
    <property type="component" value="Unassembled WGS sequence"/>
</dbReference>
<feature type="non-terminal residue" evidence="11">
    <location>
        <position position="1"/>
    </location>
</feature>
<name>A0AAV5U286_9BILA</name>
<comment type="caution">
    <text evidence="11">The sequence shown here is derived from an EMBL/GenBank/DDBJ whole genome shotgun (WGS) entry which is preliminary data.</text>
</comment>